<proteinExistence type="predicted"/>
<accession>A0ACC3MYH9</accession>
<comment type="caution">
    <text evidence="1">The sequence shown here is derived from an EMBL/GenBank/DDBJ whole genome shotgun (WGS) entry which is preliminary data.</text>
</comment>
<keyword evidence="2" id="KW-1185">Reference proteome</keyword>
<evidence type="ECO:0000313" key="1">
    <source>
        <dbReference type="EMBL" id="KAK3706486.1"/>
    </source>
</evidence>
<dbReference type="EMBL" id="JAUTXU010000119">
    <property type="protein sequence ID" value="KAK3706486.1"/>
    <property type="molecule type" value="Genomic_DNA"/>
</dbReference>
<evidence type="ECO:0000313" key="2">
    <source>
        <dbReference type="Proteomes" id="UP001281147"/>
    </source>
</evidence>
<name>A0ACC3MYH9_9PEZI</name>
<organism evidence="1 2">
    <name type="scientific">Vermiconidia calcicola</name>
    <dbReference type="NCBI Taxonomy" id="1690605"/>
    <lineage>
        <taxon>Eukaryota</taxon>
        <taxon>Fungi</taxon>
        <taxon>Dikarya</taxon>
        <taxon>Ascomycota</taxon>
        <taxon>Pezizomycotina</taxon>
        <taxon>Dothideomycetes</taxon>
        <taxon>Dothideomycetidae</taxon>
        <taxon>Mycosphaerellales</taxon>
        <taxon>Extremaceae</taxon>
        <taxon>Vermiconidia</taxon>
    </lineage>
</organism>
<reference evidence="1" key="1">
    <citation type="submission" date="2023-07" db="EMBL/GenBank/DDBJ databases">
        <title>Black Yeasts Isolated from many extreme environments.</title>
        <authorList>
            <person name="Coleine C."/>
            <person name="Stajich J.E."/>
            <person name="Selbmann L."/>
        </authorList>
    </citation>
    <scope>NUCLEOTIDE SEQUENCE</scope>
    <source>
        <strain evidence="1">CCFEE 5714</strain>
    </source>
</reference>
<sequence length="440" mass="49161">MHNKGSDWRTSRQNAPGSGRGARGYNRGRVQPWRPLQQTEARSPAPPLGPVLQEFKVEDLLQDDVVSGVAKITDCRYVASFNWVDSSEPKIIVPGMPPAWQPLDEPIRLKEDSGDYFRDPNAARCPDHPIEPAVRAILAQHPDFLMQNVDVFACGNTMGNLMRFVRNQDGDFRFVVEAVGNTVFFVRRENAPDERIPNVKGYGHAFPENYTQWKEDVAGSVSHQRMITYTFGGKKFIIRSEADGYLPDELADGEGSNSITVDIPTDMTSLSMHHAGATIPQSAIFDLKTRSVMRKGEDHLDEHIQRFWVNQTPNLILAFHDRGLFSDIRVESVRFRVEAWEHEYEKVLQRLSNAVDKTVAFVKSTPDGRCEVRRSSKDSGVLEIRDVGGEAPSALPGDLRKRWASASTADLDGPSLSPEMDEDPGEAPVNSDDSMQVDGE</sequence>
<gene>
    <name evidence="1" type="ORF">LTR37_012696</name>
</gene>
<dbReference type="Proteomes" id="UP001281147">
    <property type="component" value="Unassembled WGS sequence"/>
</dbReference>
<protein>
    <submittedName>
        <fullName evidence="1">Uncharacterized protein</fullName>
    </submittedName>
</protein>